<evidence type="ECO:0000313" key="2">
    <source>
        <dbReference type="EMBL" id="GBM40592.1"/>
    </source>
</evidence>
<dbReference type="EMBL" id="BGPR01000935">
    <property type="protein sequence ID" value="GBM40592.1"/>
    <property type="molecule type" value="Genomic_DNA"/>
</dbReference>
<name>A0A4Y2FGP2_ARAVE</name>
<accession>A0A4Y2FGP2</accession>
<evidence type="ECO:0000256" key="1">
    <source>
        <dbReference type="SAM" id="MobiDB-lite"/>
    </source>
</evidence>
<sequence length="117" mass="13044">MVLGIRGLRRSETGCGWQGQLDPLSPNLPSPQKNRVASNRPSSLLTENFRPAVTASRGMRGLNVDSYGLRVAVAWWIDLGFGLETLLRMIQRLRGSSVPYICGREYSHISVRWDSGE</sequence>
<evidence type="ECO:0000313" key="3">
    <source>
        <dbReference type="Proteomes" id="UP000499080"/>
    </source>
</evidence>
<proteinExistence type="predicted"/>
<reference evidence="2 3" key="1">
    <citation type="journal article" date="2019" name="Sci. Rep.">
        <title>Orb-weaving spider Araneus ventricosus genome elucidates the spidroin gene catalogue.</title>
        <authorList>
            <person name="Kono N."/>
            <person name="Nakamura H."/>
            <person name="Ohtoshi R."/>
            <person name="Moran D.A.P."/>
            <person name="Shinohara A."/>
            <person name="Yoshida Y."/>
            <person name="Fujiwara M."/>
            <person name="Mori M."/>
            <person name="Tomita M."/>
            <person name="Arakawa K."/>
        </authorList>
    </citation>
    <scope>NUCLEOTIDE SEQUENCE [LARGE SCALE GENOMIC DNA]</scope>
</reference>
<comment type="caution">
    <text evidence="2">The sequence shown here is derived from an EMBL/GenBank/DDBJ whole genome shotgun (WGS) entry which is preliminary data.</text>
</comment>
<dbReference type="AlphaFoldDB" id="A0A4Y2FGP2"/>
<keyword evidence="3" id="KW-1185">Reference proteome</keyword>
<dbReference type="Proteomes" id="UP000499080">
    <property type="component" value="Unassembled WGS sequence"/>
</dbReference>
<feature type="compositionally biased region" description="Polar residues" evidence="1">
    <location>
        <begin position="30"/>
        <end position="41"/>
    </location>
</feature>
<feature type="region of interest" description="Disordered" evidence="1">
    <location>
        <begin position="20"/>
        <end position="41"/>
    </location>
</feature>
<protein>
    <submittedName>
        <fullName evidence="2">Uncharacterized protein</fullName>
    </submittedName>
</protein>
<organism evidence="2 3">
    <name type="scientific">Araneus ventricosus</name>
    <name type="common">Orbweaver spider</name>
    <name type="synonym">Epeira ventricosa</name>
    <dbReference type="NCBI Taxonomy" id="182803"/>
    <lineage>
        <taxon>Eukaryota</taxon>
        <taxon>Metazoa</taxon>
        <taxon>Ecdysozoa</taxon>
        <taxon>Arthropoda</taxon>
        <taxon>Chelicerata</taxon>
        <taxon>Arachnida</taxon>
        <taxon>Araneae</taxon>
        <taxon>Araneomorphae</taxon>
        <taxon>Entelegynae</taxon>
        <taxon>Araneoidea</taxon>
        <taxon>Araneidae</taxon>
        <taxon>Araneus</taxon>
    </lineage>
</organism>
<gene>
    <name evidence="2" type="ORF">AVEN_178572_1</name>
</gene>